<name>A0ABU9GKD3_COBMA</name>
<organism evidence="2 3">
    <name type="scientific">Cobetia marina</name>
    <name type="common">Deleya marina</name>
    <dbReference type="NCBI Taxonomy" id="28258"/>
    <lineage>
        <taxon>Bacteria</taxon>
        <taxon>Pseudomonadati</taxon>
        <taxon>Pseudomonadota</taxon>
        <taxon>Gammaproteobacteria</taxon>
        <taxon>Oceanospirillales</taxon>
        <taxon>Halomonadaceae</taxon>
        <taxon>Cobetia</taxon>
    </lineage>
</organism>
<dbReference type="Pfam" id="PF11749">
    <property type="entry name" value="DUF3305"/>
    <property type="match status" value="1"/>
</dbReference>
<accession>A0ABU9GKD3</accession>
<reference evidence="2 3" key="1">
    <citation type="submission" date="2024-02" db="EMBL/GenBank/DDBJ databases">
        <title>Bacteria isolated from the canopy kelp, Nereocystis luetkeana.</title>
        <authorList>
            <person name="Pfister C.A."/>
            <person name="Younker I.T."/>
            <person name="Light S.H."/>
        </authorList>
    </citation>
    <scope>NUCLEOTIDE SEQUENCE [LARGE SCALE GENOMIC DNA]</scope>
    <source>
        <strain evidence="2 3">TI.5.07</strain>
    </source>
</reference>
<dbReference type="Proteomes" id="UP001378242">
    <property type="component" value="Unassembled WGS sequence"/>
</dbReference>
<sequence>MTQPPDPLMDTALDASRESSRPDDTRWLTVTLAPSQQTLGRFTLDTWVISRIAPADHGETTPRTPDQAAQPEPQRTLPLQLHLTERTDYRYNLRCEQPRLFVLCEEREADGMQPRVVTACQEVASHWLDGDQLVLDTPMPPALMVWLEGYLARHGERIDEGKKKKRKGAGRASQTDTVRPDADAANKEGP</sequence>
<evidence type="ECO:0000313" key="3">
    <source>
        <dbReference type="Proteomes" id="UP001378242"/>
    </source>
</evidence>
<gene>
    <name evidence="2" type="ORF">V6243_17180</name>
</gene>
<feature type="region of interest" description="Disordered" evidence="1">
    <location>
        <begin position="157"/>
        <end position="190"/>
    </location>
</feature>
<proteinExistence type="predicted"/>
<dbReference type="InterPro" id="IPR021736">
    <property type="entry name" value="DUF3305"/>
</dbReference>
<protein>
    <submittedName>
        <fullName evidence="2">DUF3305 domain-containing protein</fullName>
    </submittedName>
</protein>
<evidence type="ECO:0000256" key="1">
    <source>
        <dbReference type="SAM" id="MobiDB-lite"/>
    </source>
</evidence>
<keyword evidence="3" id="KW-1185">Reference proteome</keyword>
<dbReference type="EMBL" id="JBAKAP010000028">
    <property type="protein sequence ID" value="MEL0618564.1"/>
    <property type="molecule type" value="Genomic_DNA"/>
</dbReference>
<dbReference type="RefSeq" id="WP_240499525.1">
    <property type="nucleotide sequence ID" value="NZ_CP017114.1"/>
</dbReference>
<feature type="region of interest" description="Disordered" evidence="1">
    <location>
        <begin position="1"/>
        <end position="23"/>
    </location>
</feature>
<feature type="compositionally biased region" description="Basic and acidic residues" evidence="1">
    <location>
        <begin position="178"/>
        <end position="190"/>
    </location>
</feature>
<comment type="caution">
    <text evidence="2">The sequence shown here is derived from an EMBL/GenBank/DDBJ whole genome shotgun (WGS) entry which is preliminary data.</text>
</comment>
<feature type="region of interest" description="Disordered" evidence="1">
    <location>
        <begin position="55"/>
        <end position="76"/>
    </location>
</feature>
<dbReference type="GeneID" id="43178057"/>
<evidence type="ECO:0000313" key="2">
    <source>
        <dbReference type="EMBL" id="MEL0618564.1"/>
    </source>
</evidence>